<dbReference type="NCBIfam" id="TIGR00254">
    <property type="entry name" value="GGDEF"/>
    <property type="match status" value="1"/>
</dbReference>
<protein>
    <submittedName>
        <fullName evidence="3">Putative Diguanylate cyclase</fullName>
        <ecNumber evidence="3">2.7.7.65</ecNumber>
    </submittedName>
</protein>
<dbReference type="EC" id="2.7.7.65" evidence="3"/>
<dbReference type="GO" id="GO:0052621">
    <property type="term" value="F:diguanylate cyclase activity"/>
    <property type="evidence" value="ECO:0007669"/>
    <property type="project" value="UniProtKB-EC"/>
</dbReference>
<dbReference type="Pfam" id="PF01590">
    <property type="entry name" value="GAF"/>
    <property type="match status" value="1"/>
</dbReference>
<dbReference type="SMART" id="SM00267">
    <property type="entry name" value="GGDEF"/>
    <property type="match status" value="1"/>
</dbReference>
<dbReference type="FunFam" id="3.30.70.270:FF:000001">
    <property type="entry name" value="Diguanylate cyclase domain protein"/>
    <property type="match status" value="1"/>
</dbReference>
<comment type="caution">
    <text evidence="3">The sequence shown here is derived from an EMBL/GenBank/DDBJ whole genome shotgun (WGS) entry which is preliminary data.</text>
</comment>
<dbReference type="InterPro" id="IPR029016">
    <property type="entry name" value="GAF-like_dom_sf"/>
</dbReference>
<keyword evidence="4" id="KW-1185">Reference proteome</keyword>
<dbReference type="GO" id="GO:1902201">
    <property type="term" value="P:negative regulation of bacterial-type flagellum-dependent cell motility"/>
    <property type="evidence" value="ECO:0007669"/>
    <property type="project" value="TreeGrafter"/>
</dbReference>
<dbReference type="InterPro" id="IPR050469">
    <property type="entry name" value="Diguanylate_Cyclase"/>
</dbReference>
<dbReference type="AlphaFoldDB" id="K8DZ55"/>
<evidence type="ECO:0000313" key="4">
    <source>
        <dbReference type="Proteomes" id="UP000009315"/>
    </source>
</evidence>
<feature type="transmembrane region" description="Helical" evidence="1">
    <location>
        <begin position="144"/>
        <end position="162"/>
    </location>
</feature>
<dbReference type="SUPFAM" id="SSF55781">
    <property type="entry name" value="GAF domain-like"/>
    <property type="match status" value="1"/>
</dbReference>
<keyword evidence="1" id="KW-0472">Membrane</keyword>
<keyword evidence="1" id="KW-1133">Transmembrane helix</keyword>
<dbReference type="Gene3D" id="3.30.450.40">
    <property type="match status" value="1"/>
</dbReference>
<dbReference type="InterPro" id="IPR029787">
    <property type="entry name" value="Nucleotide_cyclase"/>
</dbReference>
<feature type="domain" description="GGDEF" evidence="2">
    <location>
        <begin position="361"/>
        <end position="491"/>
    </location>
</feature>
<dbReference type="InterPro" id="IPR003018">
    <property type="entry name" value="GAF"/>
</dbReference>
<dbReference type="GO" id="GO:0043709">
    <property type="term" value="P:cell adhesion involved in single-species biofilm formation"/>
    <property type="evidence" value="ECO:0007669"/>
    <property type="project" value="TreeGrafter"/>
</dbReference>
<name>K8DZ55_9FIRM</name>
<dbReference type="Proteomes" id="UP000009315">
    <property type="component" value="Unassembled WGS sequence"/>
</dbReference>
<dbReference type="Pfam" id="PF00990">
    <property type="entry name" value="GGDEF"/>
    <property type="match status" value="1"/>
</dbReference>
<accession>K8DZ55</accession>
<keyword evidence="3" id="KW-0808">Transferase</keyword>
<evidence type="ECO:0000313" key="3">
    <source>
        <dbReference type="EMBL" id="CCO08185.1"/>
    </source>
</evidence>
<dbReference type="eggNOG" id="COG3706">
    <property type="taxonomic scope" value="Bacteria"/>
</dbReference>
<dbReference type="PROSITE" id="PS50887">
    <property type="entry name" value="GGDEF"/>
    <property type="match status" value="1"/>
</dbReference>
<gene>
    <name evidence="3" type="ORF">DESHY_20054</name>
</gene>
<keyword evidence="1" id="KW-0812">Transmembrane</keyword>
<organism evidence="3 4">
    <name type="scientific">Desulforamulus hydrothermalis Lam5 = DSM 18033</name>
    <dbReference type="NCBI Taxonomy" id="1121428"/>
    <lineage>
        <taxon>Bacteria</taxon>
        <taxon>Bacillati</taxon>
        <taxon>Bacillota</taxon>
        <taxon>Clostridia</taxon>
        <taxon>Eubacteriales</taxon>
        <taxon>Peptococcaceae</taxon>
        <taxon>Desulforamulus</taxon>
    </lineage>
</organism>
<dbReference type="RefSeq" id="WP_008411452.1">
    <property type="nucleotide sequence ID" value="NZ_CAOS01000009.1"/>
</dbReference>
<dbReference type="Gene3D" id="3.30.70.270">
    <property type="match status" value="1"/>
</dbReference>
<proteinExistence type="predicted"/>
<dbReference type="OrthoDB" id="9783388at2"/>
<dbReference type="EMBL" id="CAOS01000009">
    <property type="protein sequence ID" value="CCO08185.1"/>
    <property type="molecule type" value="Genomic_DNA"/>
</dbReference>
<dbReference type="SMART" id="SM00065">
    <property type="entry name" value="GAF"/>
    <property type="match status" value="1"/>
</dbReference>
<reference evidence="3 4" key="1">
    <citation type="journal article" date="2013" name="Genome Announc.">
        <title>Genome Sequence of the Sulfate-Reducing Bacterium Desulfotomaculum hydrothermale Lam5(T).</title>
        <authorList>
            <person name="Amin O."/>
            <person name="Fardeau M.L."/>
            <person name="Valette O."/>
            <person name="Hirschler-Rea A."/>
            <person name="Barbe V."/>
            <person name="Medigue C."/>
            <person name="Vacherie B."/>
            <person name="Ollivier B."/>
            <person name="Bertin P.N."/>
            <person name="Dolla A."/>
        </authorList>
    </citation>
    <scope>NUCLEOTIDE SEQUENCE [LARGE SCALE GENOMIC DNA]</scope>
    <source>
        <strain evidence="4">Lam5 / DSM 18033</strain>
    </source>
</reference>
<dbReference type="PANTHER" id="PTHR45138:SF9">
    <property type="entry name" value="DIGUANYLATE CYCLASE DGCM-RELATED"/>
    <property type="match status" value="1"/>
</dbReference>
<dbReference type="CDD" id="cd01949">
    <property type="entry name" value="GGDEF"/>
    <property type="match status" value="1"/>
</dbReference>
<dbReference type="STRING" id="1121428.DESHY_20054"/>
<keyword evidence="3" id="KW-0548">Nucleotidyltransferase</keyword>
<dbReference type="InterPro" id="IPR000160">
    <property type="entry name" value="GGDEF_dom"/>
</dbReference>
<dbReference type="SUPFAM" id="SSF55073">
    <property type="entry name" value="Nucleotide cyclase"/>
    <property type="match status" value="1"/>
</dbReference>
<dbReference type="GO" id="GO:0005886">
    <property type="term" value="C:plasma membrane"/>
    <property type="evidence" value="ECO:0007669"/>
    <property type="project" value="TreeGrafter"/>
</dbReference>
<sequence>MLSRHNFNLQDINQLEVELFIGRLRKVLVGSGLLIWTLLVQFNAISPGQGTAVALAVIYCFWIEKYYRNYGVKGWQYLSSSLDFVLIWGILSLMVNFQPHFLGLFLVNAVLLAMRFGLAGWPWLVANGLLFSGAVYFGGHWDSYSWQIIWLLLVSVLSTRLAQQHRQMDRRLLALHRLSHHFNAALRVSEVIQKALQELKSIWPNNHISIAELNCQGDFIILGSTRNELPGKLELGTAVTTQLVQQQEMAVIKNTLLDKRLANDFLKKFYLRSVLLVPVVVQGETTGLVILEAPALQDFNHDEMAIIMLAATQIGISLKNAGLYERMENLARLDELTKVYNRRALYDVASQEFILAHYKNSRLALVMLDLDHFKKINDEFGHPAGDQVLVRVASVMKAHLRQGDSVARYGGEEFVLVLPGASRQVALEVAERIRAAVANLNWQDGWQVTVSAGVAAYPEDGRDLPELLKKADLALYRAKARGRNRVQAYGGNENIINLDTSKTSAG</sequence>
<evidence type="ECO:0000259" key="2">
    <source>
        <dbReference type="PROSITE" id="PS50887"/>
    </source>
</evidence>
<dbReference type="InterPro" id="IPR043128">
    <property type="entry name" value="Rev_trsase/Diguanyl_cyclase"/>
</dbReference>
<feature type="transmembrane region" description="Helical" evidence="1">
    <location>
        <begin position="33"/>
        <end position="62"/>
    </location>
</feature>
<evidence type="ECO:0000256" key="1">
    <source>
        <dbReference type="SAM" id="Phobius"/>
    </source>
</evidence>
<dbReference type="PANTHER" id="PTHR45138">
    <property type="entry name" value="REGULATORY COMPONENTS OF SENSORY TRANSDUCTION SYSTEM"/>
    <property type="match status" value="1"/>
</dbReference>